<evidence type="ECO:0000256" key="6">
    <source>
        <dbReference type="ARBA" id="ARBA00023088"/>
    </source>
</evidence>
<keyword evidence="13" id="KW-1185">Reference proteome</keyword>
<organism evidence="12 13">
    <name type="scientific">Acetobacterium paludosum</name>
    <dbReference type="NCBI Taxonomy" id="52693"/>
    <lineage>
        <taxon>Bacteria</taxon>
        <taxon>Bacillati</taxon>
        <taxon>Bacillota</taxon>
        <taxon>Clostridia</taxon>
        <taxon>Eubacteriales</taxon>
        <taxon>Eubacteriaceae</taxon>
        <taxon>Acetobacterium</taxon>
    </lineage>
</organism>
<proteinExistence type="inferred from homology"/>
<dbReference type="Pfam" id="PF17802">
    <property type="entry name" value="SpaA"/>
    <property type="match status" value="4"/>
</dbReference>
<evidence type="ECO:0000256" key="4">
    <source>
        <dbReference type="ARBA" id="ARBA00022525"/>
    </source>
</evidence>
<evidence type="ECO:0000256" key="1">
    <source>
        <dbReference type="ARBA" id="ARBA00004191"/>
    </source>
</evidence>
<feature type="transmembrane region" description="Helical" evidence="8">
    <location>
        <begin position="1385"/>
        <end position="1408"/>
    </location>
</feature>
<dbReference type="InterPro" id="IPR008456">
    <property type="entry name" value="Collagen-bd_dom"/>
</dbReference>
<feature type="chain" id="PRO_5037196222" description="Gram-positive cocci surface proteins LPxTG domain-containing protein" evidence="9">
    <location>
        <begin position="30"/>
        <end position="1419"/>
    </location>
</feature>
<accession>A0A923KWB8</accession>
<evidence type="ECO:0000256" key="2">
    <source>
        <dbReference type="ARBA" id="ARBA00007257"/>
    </source>
</evidence>
<dbReference type="PANTHER" id="PTHR36108">
    <property type="entry name" value="COLOSSIN-B-RELATED"/>
    <property type="match status" value="1"/>
</dbReference>
<protein>
    <recommendedName>
        <fullName evidence="14">Gram-positive cocci surface proteins LPxTG domain-containing protein</fullName>
    </recommendedName>
</protein>
<dbReference type="InterPro" id="IPR011252">
    <property type="entry name" value="Fibrogen-bd_dom1"/>
</dbReference>
<evidence type="ECO:0000259" key="11">
    <source>
        <dbReference type="Pfam" id="PF17802"/>
    </source>
</evidence>
<dbReference type="GO" id="GO:0005518">
    <property type="term" value="F:collagen binding"/>
    <property type="evidence" value="ECO:0007669"/>
    <property type="project" value="InterPro"/>
</dbReference>
<evidence type="ECO:0008006" key="14">
    <source>
        <dbReference type="Google" id="ProtNLM"/>
    </source>
</evidence>
<feature type="compositionally biased region" description="Polar residues" evidence="7">
    <location>
        <begin position="1354"/>
        <end position="1374"/>
    </location>
</feature>
<feature type="domain" description="Collagen binding" evidence="10">
    <location>
        <begin position="810"/>
        <end position="933"/>
    </location>
</feature>
<dbReference type="GO" id="GO:0007155">
    <property type="term" value="P:cell adhesion"/>
    <property type="evidence" value="ECO:0007669"/>
    <property type="project" value="InterPro"/>
</dbReference>
<keyword evidence="8" id="KW-0472">Membrane</keyword>
<dbReference type="SUPFAM" id="SSF49478">
    <property type="entry name" value="Cna protein B-type domain"/>
    <property type="match status" value="3"/>
</dbReference>
<evidence type="ECO:0000256" key="3">
    <source>
        <dbReference type="ARBA" id="ARBA00022512"/>
    </source>
</evidence>
<name>A0A923KWB8_9FIRM</name>
<keyword evidence="5 9" id="KW-0732">Signal</keyword>
<keyword evidence="4" id="KW-0964">Secreted</keyword>
<keyword evidence="3" id="KW-0134">Cell wall</keyword>
<dbReference type="Gene3D" id="2.60.40.10">
    <property type="entry name" value="Immunoglobulins"/>
    <property type="match status" value="4"/>
</dbReference>
<keyword evidence="8" id="KW-0812">Transmembrane</keyword>
<dbReference type="SUPFAM" id="SSF49401">
    <property type="entry name" value="Bacterial adhesins"/>
    <property type="match status" value="4"/>
</dbReference>
<reference evidence="12" key="2">
    <citation type="submission" date="2020-10" db="EMBL/GenBank/DDBJ databases">
        <title>Comparative genomics of the Acetobacterium genus.</title>
        <authorList>
            <person name="Marshall C."/>
            <person name="May H."/>
            <person name="Norman S."/>
        </authorList>
    </citation>
    <scope>NUCLEOTIDE SEQUENCE</scope>
    <source>
        <strain evidence="12">DER-2019</strain>
    </source>
</reference>
<dbReference type="RefSeq" id="WP_148566531.1">
    <property type="nucleotide sequence ID" value="NZ_RXYA01000004.1"/>
</dbReference>
<comment type="subcellular location">
    <subcellularLocation>
        <location evidence="1">Secreted</location>
        <location evidence="1">Cell wall</location>
    </subcellularLocation>
</comment>
<evidence type="ECO:0000256" key="7">
    <source>
        <dbReference type="SAM" id="MobiDB-lite"/>
    </source>
</evidence>
<dbReference type="InterPro" id="IPR013783">
    <property type="entry name" value="Ig-like_fold"/>
</dbReference>
<feature type="domain" description="Collagen binding" evidence="10">
    <location>
        <begin position="224"/>
        <end position="353"/>
    </location>
</feature>
<dbReference type="OrthoDB" id="9804660at2"/>
<evidence type="ECO:0000259" key="10">
    <source>
        <dbReference type="Pfam" id="PF05737"/>
    </source>
</evidence>
<keyword evidence="6" id="KW-0572">Peptidoglycan-anchor</keyword>
<dbReference type="Gene3D" id="2.60.40.740">
    <property type="match status" value="5"/>
</dbReference>
<evidence type="ECO:0000256" key="8">
    <source>
        <dbReference type="SAM" id="Phobius"/>
    </source>
</evidence>
<evidence type="ECO:0000313" key="13">
    <source>
        <dbReference type="Proteomes" id="UP000616595"/>
    </source>
</evidence>
<dbReference type="Pfam" id="PF05737">
    <property type="entry name" value="Collagen_bind"/>
    <property type="match status" value="3"/>
</dbReference>
<feature type="signal peptide" evidence="9">
    <location>
        <begin position="1"/>
        <end position="29"/>
    </location>
</feature>
<dbReference type="PANTHER" id="PTHR36108:SF13">
    <property type="entry name" value="COLOSSIN-B-RELATED"/>
    <property type="match status" value="1"/>
</dbReference>
<dbReference type="InterPro" id="IPR008966">
    <property type="entry name" value="Adhesion_dom_sf"/>
</dbReference>
<sequence>MKIYTNKIIGLLYFVVFLLAASAALTALAEGVTTIPNDLTGQSQYLVIHEATGDYTNTGGNSSITVTKPDGTAEIAPTVTNGNLTYSNIPAGDKIAINYAFHLVDGDESSGNAYTYSGSNFFTVTLPEGITFIDPGTDNKIMASDNTDPNNPVVWQMGTWSISGNIVRVDFDETVANHNNMWLAIRIDGTFDALSDGDTGTTSMNLGDQTITFTREQPSTATFTLEKSGVYDAATNQITWTVTAGPDTIDLSGYTLLDTFSNNQTYVSNSFTAGNIGNQGHGNNGNSGSNNVNDNALIIDSTAPSISYTFPNSTTGTQTITYKTSPTSFANEDGTDDGNESSTFTNTANLTKDGNKVTEPAHAAVEVNWIDKSADNSAPYGATDGTIRKWTVTVTVPENGTITGAQIVDTLPDGLTLFADDTTYPVQIQFNDDTVATVSQGTDPGTYTYSDSNRKLTYRFPTEQLNGTATLTYYTRLPVRDGYLNSNDPILFTNNAQLIWNENPNKSTPPSDKAAVGAGVGGLIFKYSDGEPTYDHTKTNFIHWIIRVNTNNVTMPAESSVTDTIPVGQKLVIDGTHPFTVKKGYSQNFQATSTLSGSGSSSDTGFTYTLSANEFTDTYTIDYYTQITDPNSLYQNAFVAFENSVALNRGETSTAITGNKIFDSQLLAKTPLGDYNYADHTAKWQIVVNRNQLPLTNTLLTDTLPEGMELQIDDAHPFQILKLRDTTPTTGIPTISSDKKTFTYDFAGIKDADGKIDTQYTITFYTKLLDSALISQWTTAKPFQNNAKLEANEILTPVSASANVMINNPILTKSHSYDVNNPSNHIDWTAVLNKAGLDLKDAVVTDVLDPGLQLDTNSLKLYEATINSDGTVTKSDQLVDSQSYTVDWPTADNNNTLKVNLPAGKHAYYLDFTTNILTDDLSFANKITLTGAANSPTGDATAGKIVITDLFSKGGSNSNKLTVYKDDGNGKAVAGATYQLLNVNQQPIMKSGNIVTTVTDKDGNAVFDQLPSWVFYIKEIAAPVGYLLNPDIIGGGAPLIGQKTVKTSDKLANVPIPPVVEPHGSIELLKTDTNGAPLSGAEFGLYDAAGTLVKTAVSNDEGLVHFAEVPYGSYTIKEVTAPTGYTLSDAAATASVTADNLNVKGNPYTVVNTRSTSPILSGSIELKKTDVNFNPLFGAEFGLYDAAGTLVKTAVSNDEGLVHFAEVPYGSYTIKEVTAPSGYMLSDTESKATVSAERTEVKASPYTIVNYDDINSLQHGIIQVIKVDAQSKVQLPGAVFTLYNESGAVVQTSTSDSSGFATFATVTPGSYSIRETTPPAGYLLSNEVISLSTEVNKTYEYTYANTAATVIPAGNSTGNDSPNDKTSGSSQTGIQKNALPQTGGFWDATTLGLVGAALVVLGIVLNYLNRKKQKNEKKA</sequence>
<feature type="domain" description="SpaA-like prealbumin fold" evidence="11">
    <location>
        <begin position="1064"/>
        <end position="1142"/>
    </location>
</feature>
<keyword evidence="8" id="KW-1133">Transmembrane helix</keyword>
<dbReference type="Gene3D" id="2.60.40.1280">
    <property type="match status" value="1"/>
</dbReference>
<dbReference type="EMBL" id="WJBD01000002">
    <property type="protein sequence ID" value="MBC3887121.1"/>
    <property type="molecule type" value="Genomic_DNA"/>
</dbReference>
<feature type="domain" description="Collagen binding" evidence="10">
    <location>
        <begin position="534"/>
        <end position="649"/>
    </location>
</feature>
<feature type="domain" description="SpaA-like prealbumin fold" evidence="11">
    <location>
        <begin position="1261"/>
        <end position="1345"/>
    </location>
</feature>
<feature type="region of interest" description="Disordered" evidence="7">
    <location>
        <begin position="1352"/>
        <end position="1374"/>
    </location>
</feature>
<evidence type="ECO:0000313" key="12">
    <source>
        <dbReference type="EMBL" id="MBC3887121.1"/>
    </source>
</evidence>
<comment type="caution">
    <text evidence="12">The sequence shown here is derived from an EMBL/GenBank/DDBJ whole genome shotgun (WGS) entry which is preliminary data.</text>
</comment>
<feature type="domain" description="SpaA-like prealbumin fold" evidence="11">
    <location>
        <begin position="960"/>
        <end position="1031"/>
    </location>
</feature>
<evidence type="ECO:0000256" key="9">
    <source>
        <dbReference type="SAM" id="SignalP"/>
    </source>
</evidence>
<dbReference type="Proteomes" id="UP000616595">
    <property type="component" value="Unassembled WGS sequence"/>
</dbReference>
<dbReference type="InterPro" id="IPR041033">
    <property type="entry name" value="SpaA_PFL_dom_1"/>
</dbReference>
<evidence type="ECO:0000256" key="5">
    <source>
        <dbReference type="ARBA" id="ARBA00022729"/>
    </source>
</evidence>
<gene>
    <name evidence="12" type="ORF">GH810_02205</name>
</gene>
<reference evidence="12" key="1">
    <citation type="submission" date="2019-10" db="EMBL/GenBank/DDBJ databases">
        <authorList>
            <person name="Ross D.E."/>
            <person name="Gulliver D."/>
        </authorList>
    </citation>
    <scope>NUCLEOTIDE SEQUENCE</scope>
    <source>
        <strain evidence="12">DER-2019</strain>
    </source>
</reference>
<feature type="domain" description="SpaA-like prealbumin fold" evidence="11">
    <location>
        <begin position="1162"/>
        <end position="1241"/>
    </location>
</feature>
<comment type="similarity">
    <text evidence="2">Belongs to the serine-aspartate repeat-containing protein (SDr) family.</text>
</comment>